<evidence type="ECO:0000313" key="2">
    <source>
        <dbReference type="Proteomes" id="UP001190926"/>
    </source>
</evidence>
<protein>
    <submittedName>
        <fullName evidence="1">Uncharacterized protein</fullName>
    </submittedName>
</protein>
<dbReference type="AlphaFoldDB" id="A0AAD4IN10"/>
<dbReference type="EMBL" id="SDAM02029595">
    <property type="protein sequence ID" value="KAH6755660.1"/>
    <property type="molecule type" value="Genomic_DNA"/>
</dbReference>
<dbReference type="PANTHER" id="PTHR34285">
    <property type="entry name" value="OS08G0510800 PROTEIN"/>
    <property type="match status" value="1"/>
</dbReference>
<organism evidence="1 2">
    <name type="scientific">Perilla frutescens var. hirtella</name>
    <name type="common">Perilla citriodora</name>
    <name type="synonym">Perilla setoyensis</name>
    <dbReference type="NCBI Taxonomy" id="608512"/>
    <lineage>
        <taxon>Eukaryota</taxon>
        <taxon>Viridiplantae</taxon>
        <taxon>Streptophyta</taxon>
        <taxon>Embryophyta</taxon>
        <taxon>Tracheophyta</taxon>
        <taxon>Spermatophyta</taxon>
        <taxon>Magnoliopsida</taxon>
        <taxon>eudicotyledons</taxon>
        <taxon>Gunneridae</taxon>
        <taxon>Pentapetalae</taxon>
        <taxon>asterids</taxon>
        <taxon>lamiids</taxon>
        <taxon>Lamiales</taxon>
        <taxon>Lamiaceae</taxon>
        <taxon>Nepetoideae</taxon>
        <taxon>Elsholtzieae</taxon>
        <taxon>Perilla</taxon>
    </lineage>
</organism>
<name>A0AAD4IN10_PERFH</name>
<sequence>MKASLTLRDHPKNPIFKAKIPISIFGFPFRSGIQAGDFHELCLTFSTAFCSGPLLNFCYRPNDSRRPFGFTVRTGVGSPISMTAEFSCAGRPRFLLHFKPRSGDFSVRRSVESTPAMNQNHEIQNGGVAEEKLNWSWNQFLSGAYGVLRDGEVRARTSLPVNRAVLKLGWSMKLPPTVAAEEGDGGGGGGGWRDAKLLKELPMPYLVLRKIAIEREAGEGKRREPRGKDDDVAERRLDVIREELDLVKSDNIKKEDLAHGIMEETNNNN</sequence>
<proteinExistence type="predicted"/>
<dbReference type="PANTHER" id="PTHR34285:SF10">
    <property type="match status" value="1"/>
</dbReference>
<comment type="caution">
    <text evidence="1">The sequence shown here is derived from an EMBL/GenBank/DDBJ whole genome shotgun (WGS) entry which is preliminary data.</text>
</comment>
<accession>A0AAD4IN10</accession>
<evidence type="ECO:0000313" key="1">
    <source>
        <dbReference type="EMBL" id="KAH6755660.1"/>
    </source>
</evidence>
<reference evidence="1 2" key="1">
    <citation type="journal article" date="2021" name="Nat. Commun.">
        <title>Incipient diploidization of the medicinal plant Perilla within 10,000 years.</title>
        <authorList>
            <person name="Zhang Y."/>
            <person name="Shen Q."/>
            <person name="Leng L."/>
            <person name="Zhang D."/>
            <person name="Chen S."/>
            <person name="Shi Y."/>
            <person name="Ning Z."/>
            <person name="Chen S."/>
        </authorList>
    </citation>
    <scope>NUCLEOTIDE SEQUENCE [LARGE SCALE GENOMIC DNA]</scope>
    <source>
        <strain evidence="2">cv. PC099</strain>
    </source>
</reference>
<dbReference type="Proteomes" id="UP001190926">
    <property type="component" value="Unassembled WGS sequence"/>
</dbReference>
<keyword evidence="2" id="KW-1185">Reference proteome</keyword>
<gene>
    <name evidence="1" type="ORF">C2S53_010524</name>
</gene>